<dbReference type="EMBL" id="JAUESC010000387">
    <property type="protein sequence ID" value="KAK0574411.1"/>
    <property type="molecule type" value="Genomic_DNA"/>
</dbReference>
<dbReference type="Proteomes" id="UP001168877">
    <property type="component" value="Unassembled WGS sequence"/>
</dbReference>
<feature type="compositionally biased region" description="Acidic residues" evidence="2">
    <location>
        <begin position="207"/>
        <end position="229"/>
    </location>
</feature>
<proteinExistence type="predicted"/>
<dbReference type="FunFam" id="1.10.30.10:FF:000084">
    <property type="entry name" value="HMG type nucleosome/chromatin assembly factor"/>
    <property type="match status" value="1"/>
</dbReference>
<accession>A0AA39RHY6</accession>
<feature type="region of interest" description="Disordered" evidence="2">
    <location>
        <begin position="173"/>
        <end position="229"/>
    </location>
</feature>
<dbReference type="Gene3D" id="1.10.30.10">
    <property type="entry name" value="High mobility group box domain"/>
    <property type="match status" value="1"/>
</dbReference>
<feature type="compositionally biased region" description="Polar residues" evidence="2">
    <location>
        <begin position="1"/>
        <end position="10"/>
    </location>
</feature>
<keyword evidence="1" id="KW-0238">DNA-binding</keyword>
<dbReference type="PANTHER" id="PTHR47658:SF1">
    <property type="entry name" value="MEIOSIS INITIATOR PROTEIN"/>
    <property type="match status" value="1"/>
</dbReference>
<comment type="caution">
    <text evidence="4">The sequence shown here is derived from an EMBL/GenBank/DDBJ whole genome shotgun (WGS) entry which is preliminary data.</text>
</comment>
<feature type="DNA-binding region" description="HMG box" evidence="1">
    <location>
        <begin position="111"/>
        <end position="180"/>
    </location>
</feature>
<feature type="compositionally biased region" description="Basic and acidic residues" evidence="2">
    <location>
        <begin position="190"/>
        <end position="206"/>
    </location>
</feature>
<keyword evidence="1" id="KW-0539">Nucleus</keyword>
<feature type="region of interest" description="Disordered" evidence="2">
    <location>
        <begin position="75"/>
        <end position="117"/>
    </location>
</feature>
<evidence type="ECO:0000313" key="5">
    <source>
        <dbReference type="Proteomes" id="UP001168877"/>
    </source>
</evidence>
<feature type="compositionally biased region" description="Low complexity" evidence="2">
    <location>
        <begin position="21"/>
        <end position="30"/>
    </location>
</feature>
<dbReference type="PROSITE" id="PS50118">
    <property type="entry name" value="HMG_BOX_2"/>
    <property type="match status" value="1"/>
</dbReference>
<gene>
    <name evidence="4" type="ORF">LWI29_023318</name>
</gene>
<reference evidence="4" key="1">
    <citation type="journal article" date="2022" name="Plant J.">
        <title>Strategies of tolerance reflected in two North American maple genomes.</title>
        <authorList>
            <person name="McEvoy S.L."/>
            <person name="Sezen U.U."/>
            <person name="Trouern-Trend A."/>
            <person name="McMahon S.M."/>
            <person name="Schaberg P.G."/>
            <person name="Yang J."/>
            <person name="Wegrzyn J.L."/>
            <person name="Swenson N.G."/>
        </authorList>
    </citation>
    <scope>NUCLEOTIDE SEQUENCE</scope>
    <source>
        <strain evidence="4">NS2018</strain>
    </source>
</reference>
<name>A0AA39RHY6_ACESA</name>
<evidence type="ECO:0000256" key="2">
    <source>
        <dbReference type="SAM" id="MobiDB-lite"/>
    </source>
</evidence>
<feature type="compositionally biased region" description="Basic and acidic residues" evidence="2">
    <location>
        <begin position="78"/>
        <end position="110"/>
    </location>
</feature>
<evidence type="ECO:0000259" key="3">
    <source>
        <dbReference type="PROSITE" id="PS50118"/>
    </source>
</evidence>
<feature type="compositionally biased region" description="Acidic residues" evidence="2">
    <location>
        <begin position="179"/>
        <end position="189"/>
    </location>
</feature>
<dbReference type="SMART" id="SM00398">
    <property type="entry name" value="HMG"/>
    <property type="match status" value="1"/>
</dbReference>
<reference evidence="4" key="2">
    <citation type="submission" date="2023-06" db="EMBL/GenBank/DDBJ databases">
        <authorList>
            <person name="Swenson N.G."/>
            <person name="Wegrzyn J.L."/>
            <person name="Mcevoy S.L."/>
        </authorList>
    </citation>
    <scope>NUCLEOTIDE SEQUENCE</scope>
    <source>
        <strain evidence="4">NS2018</strain>
        <tissue evidence="4">Leaf</tissue>
    </source>
</reference>
<dbReference type="GO" id="GO:0010197">
    <property type="term" value="P:polar nucleus fusion"/>
    <property type="evidence" value="ECO:0007669"/>
    <property type="project" value="TreeGrafter"/>
</dbReference>
<evidence type="ECO:0000256" key="1">
    <source>
        <dbReference type="PROSITE-ProRule" id="PRU00267"/>
    </source>
</evidence>
<feature type="region of interest" description="Disordered" evidence="2">
    <location>
        <begin position="131"/>
        <end position="160"/>
    </location>
</feature>
<dbReference type="AlphaFoldDB" id="A0AA39RHY6"/>
<keyword evidence="5" id="KW-1185">Reference proteome</keyword>
<feature type="compositionally biased region" description="Basic and acidic residues" evidence="2">
    <location>
        <begin position="146"/>
        <end position="160"/>
    </location>
</feature>
<dbReference type="SUPFAM" id="SSF47095">
    <property type="entry name" value="HMG-box"/>
    <property type="match status" value="1"/>
</dbReference>
<dbReference type="CDD" id="cd22005">
    <property type="entry name" value="HMG-box_AtHMGB1-like"/>
    <property type="match status" value="1"/>
</dbReference>
<dbReference type="InterPro" id="IPR009071">
    <property type="entry name" value="HMG_box_dom"/>
</dbReference>
<evidence type="ECO:0000313" key="4">
    <source>
        <dbReference type="EMBL" id="KAK0574411.1"/>
    </source>
</evidence>
<dbReference type="Pfam" id="PF00505">
    <property type="entry name" value="HMG_box"/>
    <property type="match status" value="1"/>
</dbReference>
<sequence length="229" mass="25375">MAGGRSSKSNAPKARKRVEAESASSDASPATLLRAKSGSAFTRCEECNKDVPVVLISMHNCSLDAKIKMNLEAQVVEKPAEVKKKPERKKPTSSEPRAKRLKKKGSDSNKPKRPPTAFFIFMDDFRKEFKAANPDSKGVTEVTKQGGERWKSLTDEEKKPYVDKAAELKAEYAKALEGNDAENEDEGEAGSEKDADEKEVEEKEAQEAEATEEEAEEEDAKEEEVLDDY</sequence>
<dbReference type="PANTHER" id="PTHR47658">
    <property type="entry name" value="HIGH MOBILITY GROUP B PROTEIN 12-RELATED"/>
    <property type="match status" value="1"/>
</dbReference>
<feature type="region of interest" description="Disordered" evidence="2">
    <location>
        <begin position="1"/>
        <end position="32"/>
    </location>
</feature>
<dbReference type="GO" id="GO:0005634">
    <property type="term" value="C:nucleus"/>
    <property type="evidence" value="ECO:0007669"/>
    <property type="project" value="UniProtKB-UniRule"/>
</dbReference>
<organism evidence="4 5">
    <name type="scientific">Acer saccharum</name>
    <name type="common">Sugar maple</name>
    <dbReference type="NCBI Taxonomy" id="4024"/>
    <lineage>
        <taxon>Eukaryota</taxon>
        <taxon>Viridiplantae</taxon>
        <taxon>Streptophyta</taxon>
        <taxon>Embryophyta</taxon>
        <taxon>Tracheophyta</taxon>
        <taxon>Spermatophyta</taxon>
        <taxon>Magnoliopsida</taxon>
        <taxon>eudicotyledons</taxon>
        <taxon>Gunneridae</taxon>
        <taxon>Pentapetalae</taxon>
        <taxon>rosids</taxon>
        <taxon>malvids</taxon>
        <taxon>Sapindales</taxon>
        <taxon>Sapindaceae</taxon>
        <taxon>Hippocastanoideae</taxon>
        <taxon>Acereae</taxon>
        <taxon>Acer</taxon>
    </lineage>
</organism>
<feature type="domain" description="HMG box" evidence="3">
    <location>
        <begin position="111"/>
        <end position="180"/>
    </location>
</feature>
<dbReference type="GO" id="GO:0003677">
    <property type="term" value="F:DNA binding"/>
    <property type="evidence" value="ECO:0007669"/>
    <property type="project" value="UniProtKB-UniRule"/>
</dbReference>
<dbReference type="InterPro" id="IPR036910">
    <property type="entry name" value="HMG_box_dom_sf"/>
</dbReference>
<protein>
    <recommendedName>
        <fullName evidence="3">HMG box domain-containing protein</fullName>
    </recommendedName>
</protein>